<organism evidence="2 3">
    <name type="scientific">Massilia terrae</name>
    <dbReference type="NCBI Taxonomy" id="1811224"/>
    <lineage>
        <taxon>Bacteria</taxon>
        <taxon>Pseudomonadati</taxon>
        <taxon>Pseudomonadota</taxon>
        <taxon>Betaproteobacteria</taxon>
        <taxon>Burkholderiales</taxon>
        <taxon>Oxalobacteraceae</taxon>
        <taxon>Telluria group</taxon>
        <taxon>Massilia</taxon>
    </lineage>
</organism>
<gene>
    <name evidence="2" type="ORF">NX778_17010</name>
</gene>
<evidence type="ECO:0000313" key="3">
    <source>
        <dbReference type="Proteomes" id="UP001204621"/>
    </source>
</evidence>
<dbReference type="Pfam" id="PF14462">
    <property type="entry name" value="Prok-E2_E"/>
    <property type="match status" value="1"/>
</dbReference>
<evidence type="ECO:0000313" key="2">
    <source>
        <dbReference type="EMBL" id="MCS0659774.1"/>
    </source>
</evidence>
<accession>A0ABT2D0K4</accession>
<evidence type="ECO:0000259" key="1">
    <source>
        <dbReference type="Pfam" id="PF14452"/>
    </source>
</evidence>
<keyword evidence="3" id="KW-1185">Reference proteome</keyword>
<dbReference type="Pfam" id="PF14452">
    <property type="entry name" value="Multi_ubiq"/>
    <property type="match status" value="1"/>
</dbReference>
<dbReference type="RefSeq" id="WP_258812969.1">
    <property type="nucleotide sequence ID" value="NZ_JANUGU010000006.1"/>
</dbReference>
<name>A0ABT2D0K4_9BURK</name>
<proteinExistence type="predicted"/>
<protein>
    <submittedName>
        <fullName evidence="2">Multiubiquitin domain-containing protein</fullName>
    </submittedName>
</protein>
<dbReference type="InterPro" id="IPR027802">
    <property type="entry name" value="Multi-ubiquitin_dom"/>
</dbReference>
<comment type="caution">
    <text evidence="2">The sequence shown here is derived from an EMBL/GenBank/DDBJ whole genome shotgun (WGS) entry which is preliminary data.</text>
</comment>
<dbReference type="InterPro" id="IPR025701">
    <property type="entry name" value="UBQ-conjugat_E2_E"/>
</dbReference>
<reference evidence="2 3" key="1">
    <citation type="submission" date="2022-08" db="EMBL/GenBank/DDBJ databases">
        <title>Reclassification of Massilia species as members of the genera Telluria, Duganella, Pseudoduganella, Mokoshia gen. nov. and Zemynaea gen. nov. using orthogonal and non-orthogonal genome-based approaches.</title>
        <authorList>
            <person name="Bowman J.P."/>
        </authorList>
    </citation>
    <scope>NUCLEOTIDE SEQUENCE [LARGE SCALE GENOMIC DNA]</scope>
    <source>
        <strain evidence="2 3">JCM 31606</strain>
    </source>
</reference>
<sequence>MNHSNYIDIQVKRNPSNPDNVLVIANGNTTTLHDVTPTGRQVLMGANCHPPLDFQLLQWKSDGQLEEIGPDELMTLDEAETHCFALETDRLFYFVLNDMKYPWAGDVPEAILRRLAKAHQQDQVWQERRGEADMLVPVGQAVSLVADGVERFYTKAQTWKLDVQNVEITSTTPTITVRHALELAKINPDLPWIFILKVEGKSKEQVELDTVIDLRTPGIERLRVRPKVINNGEGPGQRRQFTLLPKDEQFLATLPYRWETVLDQARRWLLLHDFEVPAGYQLASVTLAIEIPALYPSAELDMFYCSPALALASGTAIPQTEVREVILGESFQRWSRHRDNSVWSPADDSVITHLALVEESMLREVAA</sequence>
<feature type="domain" description="Multi-ubiquitin" evidence="1">
    <location>
        <begin position="24"/>
        <end position="78"/>
    </location>
</feature>
<dbReference type="EMBL" id="JANUGU010000006">
    <property type="protein sequence ID" value="MCS0659774.1"/>
    <property type="molecule type" value="Genomic_DNA"/>
</dbReference>
<dbReference type="Proteomes" id="UP001204621">
    <property type="component" value="Unassembled WGS sequence"/>
</dbReference>